<keyword evidence="2" id="KW-1185">Reference proteome</keyword>
<proteinExistence type="predicted"/>
<reference evidence="1" key="1">
    <citation type="submission" date="2021-08" db="EMBL/GenBank/DDBJ databases">
        <title>Chromosome-Level Trichoderma cornu-damae using Hi-C Data.</title>
        <authorList>
            <person name="Kim C.S."/>
        </authorList>
    </citation>
    <scope>NUCLEOTIDE SEQUENCE</scope>
    <source>
        <strain evidence="1">KA19-0412C</strain>
    </source>
</reference>
<dbReference type="Proteomes" id="UP000827724">
    <property type="component" value="Unassembled WGS sequence"/>
</dbReference>
<dbReference type="EMBL" id="JAIWOZ010000005">
    <property type="protein sequence ID" value="KAH6605057.1"/>
    <property type="molecule type" value="Genomic_DNA"/>
</dbReference>
<gene>
    <name evidence="1" type="ORF">Trco_006764</name>
</gene>
<comment type="caution">
    <text evidence="1">The sequence shown here is derived from an EMBL/GenBank/DDBJ whole genome shotgun (WGS) entry which is preliminary data.</text>
</comment>
<organism evidence="1 2">
    <name type="scientific">Trichoderma cornu-damae</name>
    <dbReference type="NCBI Taxonomy" id="654480"/>
    <lineage>
        <taxon>Eukaryota</taxon>
        <taxon>Fungi</taxon>
        <taxon>Dikarya</taxon>
        <taxon>Ascomycota</taxon>
        <taxon>Pezizomycotina</taxon>
        <taxon>Sordariomycetes</taxon>
        <taxon>Hypocreomycetidae</taxon>
        <taxon>Hypocreales</taxon>
        <taxon>Hypocreaceae</taxon>
        <taxon>Trichoderma</taxon>
    </lineage>
</organism>
<sequence>MDSIVNPSHSDGDDDDSQATLKLSCLPLPGCQARVTANLLVTTIMKGDLWINERMIPTIEAEASQQGTAQLSRRLSDL</sequence>
<dbReference type="AlphaFoldDB" id="A0A9P8QM56"/>
<protein>
    <submittedName>
        <fullName evidence="1">Uncharacterized protein</fullName>
    </submittedName>
</protein>
<evidence type="ECO:0000313" key="2">
    <source>
        <dbReference type="Proteomes" id="UP000827724"/>
    </source>
</evidence>
<evidence type="ECO:0000313" key="1">
    <source>
        <dbReference type="EMBL" id="KAH6605057.1"/>
    </source>
</evidence>
<accession>A0A9P8QM56</accession>
<name>A0A9P8QM56_9HYPO</name>